<keyword evidence="2" id="KW-1185">Reference proteome</keyword>
<accession>A0A5C6C5B0</accession>
<dbReference type="PROSITE" id="PS51257">
    <property type="entry name" value="PROKAR_LIPOPROTEIN"/>
    <property type="match status" value="1"/>
</dbReference>
<evidence type="ECO:0000313" key="2">
    <source>
        <dbReference type="Proteomes" id="UP000319908"/>
    </source>
</evidence>
<dbReference type="Proteomes" id="UP000319908">
    <property type="component" value="Unassembled WGS sequence"/>
</dbReference>
<protein>
    <submittedName>
        <fullName evidence="1">Uncharacterized protein</fullName>
    </submittedName>
</protein>
<gene>
    <name evidence="1" type="ORF">Poly21_08100</name>
</gene>
<organism evidence="1 2">
    <name type="scientific">Allorhodopirellula heiligendammensis</name>
    <dbReference type="NCBI Taxonomy" id="2714739"/>
    <lineage>
        <taxon>Bacteria</taxon>
        <taxon>Pseudomonadati</taxon>
        <taxon>Planctomycetota</taxon>
        <taxon>Planctomycetia</taxon>
        <taxon>Pirellulales</taxon>
        <taxon>Pirellulaceae</taxon>
        <taxon>Allorhodopirellula</taxon>
    </lineage>
</organism>
<dbReference type="EMBL" id="SJPU01000001">
    <property type="protein sequence ID" value="TWU18646.1"/>
    <property type="molecule type" value="Genomic_DNA"/>
</dbReference>
<name>A0A5C6C5B0_9BACT</name>
<reference evidence="1 2" key="1">
    <citation type="journal article" date="2020" name="Antonie Van Leeuwenhoek">
        <title>Rhodopirellula heiligendammensis sp. nov., Rhodopirellula pilleata sp. nov., and Rhodopirellula solitaria sp. nov. isolated from natural or artificial marine surfaces in Northern Germany and California, USA, and emended description of the genus Rhodopirellula.</title>
        <authorList>
            <person name="Kallscheuer N."/>
            <person name="Wiegand S."/>
            <person name="Jogler M."/>
            <person name="Boedeker C."/>
            <person name="Peeters S.H."/>
            <person name="Rast P."/>
            <person name="Heuer A."/>
            <person name="Jetten M.S.M."/>
            <person name="Rohde M."/>
            <person name="Jogler C."/>
        </authorList>
    </citation>
    <scope>NUCLEOTIDE SEQUENCE [LARGE SCALE GENOMIC DNA]</scope>
    <source>
        <strain evidence="1 2">Poly21</strain>
    </source>
</reference>
<dbReference type="AlphaFoldDB" id="A0A5C6C5B0"/>
<proteinExistence type="predicted"/>
<sequence>MKHSVYLCMLLNVVFAGCGESPTSVVSGPSVMVTYESQPLADVQVTLHATETGPALAQAVSASDGRAYFQNMPLPEPSEYLVSLQSLGDGGWILDPKYAQAAKSRLRLQPLTDSELQTIELPRGAVSALTPSRRR</sequence>
<comment type="caution">
    <text evidence="1">The sequence shown here is derived from an EMBL/GenBank/DDBJ whole genome shotgun (WGS) entry which is preliminary data.</text>
</comment>
<evidence type="ECO:0000313" key="1">
    <source>
        <dbReference type="EMBL" id="TWU18646.1"/>
    </source>
</evidence>